<evidence type="ECO:0000259" key="2">
    <source>
        <dbReference type="Pfam" id="PF00534"/>
    </source>
</evidence>
<keyword evidence="1 3" id="KW-0808">Transferase</keyword>
<dbReference type="InterPro" id="IPR001296">
    <property type="entry name" value="Glyco_trans_1"/>
</dbReference>
<feature type="domain" description="Glycosyl transferase family 1" evidence="2">
    <location>
        <begin position="165"/>
        <end position="303"/>
    </location>
</feature>
<dbReference type="AlphaFoldDB" id="A0A1I1J7R0"/>
<dbReference type="OrthoDB" id="9765330at2"/>
<dbReference type="PANTHER" id="PTHR45947:SF3">
    <property type="entry name" value="SULFOQUINOVOSYL TRANSFERASE SQD2"/>
    <property type="match status" value="1"/>
</dbReference>
<accession>A0A1I1J7R0</accession>
<dbReference type="CDD" id="cd03801">
    <property type="entry name" value="GT4_PimA-like"/>
    <property type="match status" value="1"/>
</dbReference>
<keyword evidence="4" id="KW-1185">Reference proteome</keyword>
<proteinExistence type="predicted"/>
<dbReference type="InterPro" id="IPR050194">
    <property type="entry name" value="Glycosyltransferase_grp1"/>
</dbReference>
<dbReference type="STRING" id="574651.SAMN04487968_106213"/>
<dbReference type="GO" id="GO:0016758">
    <property type="term" value="F:hexosyltransferase activity"/>
    <property type="evidence" value="ECO:0007669"/>
    <property type="project" value="TreeGrafter"/>
</dbReference>
<protein>
    <submittedName>
        <fullName evidence="3">Glycosyl transferases group 1</fullName>
    </submittedName>
</protein>
<evidence type="ECO:0000256" key="1">
    <source>
        <dbReference type="ARBA" id="ARBA00022679"/>
    </source>
</evidence>
<gene>
    <name evidence="3" type="ORF">SAMN04487968_106213</name>
</gene>
<reference evidence="3 4" key="1">
    <citation type="submission" date="2016-10" db="EMBL/GenBank/DDBJ databases">
        <authorList>
            <person name="de Groot N.N."/>
        </authorList>
    </citation>
    <scope>NUCLEOTIDE SEQUENCE [LARGE SCALE GENOMIC DNA]</scope>
    <source>
        <strain evidence="3 4">CGMCC 1.7056</strain>
    </source>
</reference>
<evidence type="ECO:0000313" key="4">
    <source>
        <dbReference type="Proteomes" id="UP000198832"/>
    </source>
</evidence>
<organism evidence="3 4">
    <name type="scientific">Nocardioides terrae</name>
    <dbReference type="NCBI Taxonomy" id="574651"/>
    <lineage>
        <taxon>Bacteria</taxon>
        <taxon>Bacillati</taxon>
        <taxon>Actinomycetota</taxon>
        <taxon>Actinomycetes</taxon>
        <taxon>Propionibacteriales</taxon>
        <taxon>Nocardioidaceae</taxon>
        <taxon>Nocardioides</taxon>
    </lineage>
</organism>
<dbReference type="SUPFAM" id="SSF53756">
    <property type="entry name" value="UDP-Glycosyltransferase/glycogen phosphorylase"/>
    <property type="match status" value="1"/>
</dbReference>
<dbReference type="Proteomes" id="UP000198832">
    <property type="component" value="Unassembled WGS sequence"/>
</dbReference>
<dbReference type="Gene3D" id="3.40.50.2000">
    <property type="entry name" value="Glycogen Phosphorylase B"/>
    <property type="match status" value="2"/>
</dbReference>
<dbReference type="Pfam" id="PF00534">
    <property type="entry name" value="Glycos_transf_1"/>
    <property type="match status" value="1"/>
</dbReference>
<evidence type="ECO:0000313" key="3">
    <source>
        <dbReference type="EMBL" id="SFC44415.1"/>
    </source>
</evidence>
<dbReference type="EMBL" id="FOLB01000006">
    <property type="protein sequence ID" value="SFC44415.1"/>
    <property type="molecule type" value="Genomic_DNA"/>
</dbReference>
<dbReference type="PANTHER" id="PTHR45947">
    <property type="entry name" value="SULFOQUINOVOSYL TRANSFERASE SQD2"/>
    <property type="match status" value="1"/>
</dbReference>
<name>A0A1I1J7R0_9ACTN</name>
<sequence>MTVLHLVVPHDIDDPARPSGGNRYDRRLADALTARGRRVVEHAVTGDWPHPGAEASARLAATLAAVTDGEAVLVDGLLASASPDVVIPAAARVALGVLVHLPLGVETPAVRAAERAVMRSARSVVVTSSWTGDWLGRQYGLADVHVAPPGVDPAPVAAGTPSGRALLSVGRASHTKGYDVLADALATLTDLPWTCTWVGPHDDLPPGPIALTGPLPPAAVAERYHATDLLVLPSRTESYGMVLAEALARGVPVLASDVGGVREAIGSGLPGLLVPPGDPGTLAGALRRWLTDASLRRDLRSRALARRDTLDGWDVTASRIEAALPTAVGAGS</sequence>
<dbReference type="RefSeq" id="WP_091123268.1">
    <property type="nucleotide sequence ID" value="NZ_FOLB01000006.1"/>
</dbReference>